<dbReference type="SUPFAM" id="SSF52058">
    <property type="entry name" value="L domain-like"/>
    <property type="match status" value="1"/>
</dbReference>
<keyword evidence="7" id="KW-0175">Coiled coil</keyword>
<keyword evidence="6" id="KW-0067">ATP-binding</keyword>
<dbReference type="InterPro" id="IPR027417">
    <property type="entry name" value="P-loop_NTPase"/>
</dbReference>
<reference evidence="11 12" key="1">
    <citation type="submission" date="2024-02" db="EMBL/GenBank/DDBJ databases">
        <title>de novo genome assembly of Solanum bulbocastanum strain 11H21.</title>
        <authorList>
            <person name="Hosaka A.J."/>
        </authorList>
    </citation>
    <scope>NUCLEOTIDE SEQUENCE [LARGE SCALE GENOMIC DNA]</scope>
    <source>
        <tissue evidence="11">Young leaves</tissue>
    </source>
</reference>
<accession>A0AAN8TM26</accession>
<keyword evidence="5" id="KW-0611">Plant defense</keyword>
<dbReference type="GO" id="GO:0043531">
    <property type="term" value="F:ADP binding"/>
    <property type="evidence" value="ECO:0007669"/>
    <property type="project" value="InterPro"/>
</dbReference>
<dbReference type="InterPro" id="IPR058922">
    <property type="entry name" value="WHD_DRP"/>
</dbReference>
<dbReference type="InterPro" id="IPR044974">
    <property type="entry name" value="Disease_R_plants"/>
</dbReference>
<dbReference type="PANTHER" id="PTHR23155">
    <property type="entry name" value="DISEASE RESISTANCE PROTEIN RP"/>
    <property type="match status" value="1"/>
</dbReference>
<dbReference type="Gene3D" id="3.40.50.300">
    <property type="entry name" value="P-loop containing nucleotide triphosphate hydrolases"/>
    <property type="match status" value="3"/>
</dbReference>
<keyword evidence="3" id="KW-0433">Leucine-rich repeat</keyword>
<protein>
    <recommendedName>
        <fullName evidence="13">NB-ARC domain-containing protein</fullName>
    </recommendedName>
</protein>
<sequence>MAERVGHFCFVLLSYQLDKTDKKDDNELEVSQVNSMLVHLLLKIIPVSLEVMHICCTNLKASKSEEVGRFIKQLIEAAPDFLIEYLINLQENVDLKNDFLKSRADSSQLPFPMSDGPFFMTLLLTNLKDLVNSNASSVALMKEEIKQVKEDLKIIRSFFGKPSTVGQIIVGFEEETEWIIRKLTSGPAEIDVISIVGMPGLGKTTLAYRVYNAKSVVDHFDVCAWCTVDQERNEKKLLQNIFNQVIGLKGRFSENDIDDDIADKLRKQLFGKRYLIVLDDMWDTATFDELIWPFPELQKGSRVILTSRKKEVALHGKHHSDPLYLRLLRLEESWELLEKRVFGKERCPDELKGVGKMIARKCDGLPLVLDLIGGVISRKEKKEALWLEVLNNLSSFIYKDEEEVVKVIQLSYDHLSDHVKPCLVYLASYAKDEDIMISEMKDLWISQGLVEQIEMKSAEEVVDELISSSLVIPFDCSAEKICFPRLDVLNELEELSFSSSWDSFNEYTHGFPLSLKKMRLQWLALTSDSLSRIARLPNLQELILVYSIIEGGKEWNMEDVTFKNLKYLKLDSVEFSEWQVDAEKSFPVLEMLDISTCDKLMDIPDSFGDIASLKFINNVFGNLRDFHRLKVNGCVEYETIEYVLPHLQLMALRVVNFCFTLLNCQLDKFNESDVSLVNSKLANLLVEVIPVELEVMHICCINFKGSKSEEVGRFIKQLLEASPDILRESLIHLQEHMVINAVTPGASTCNIHVDLKNDFLKARADSSQLRFPMSDGPLFMTLLLTNLNDLVNSNAYSVSLIKEEIGRVKEDLEIIRSFFGFNENDIDDDVADKLRKQLFGKRYLIVLDDMWDTATLDELTRPFPELQKGSRVILTSRKKEVALHGKCHSDPLYLRLLRSEESWELLEKRVFGEECCPDELKDVGEKIARKCDGLPLVLDLIGGVISKKDKKEALWHEVLNNLSSFILKDEEEVVKVIQLSYDHLSDHVKPCLVCLASYPKDKSIRISELKNLWIGEGLVEQIEMRSAEEVVDELISSSLVIPFDNSICKIHDLVHDFCSIKSRKEKVFNVIGEKICFPRLDVLNELERLCLSASSWYSFHEYTHGFPLSLKTLNLKTLALTSSTLPTIARLPNLQELCLVNVIIEEGKEWNMEDVTFQNLKSLTLVQVKFSEWQVDAEKSFPVLKKLHIGSCDKLMDIPDSFGDIASLESACQGLEKLLCHTVYNDKSIVDHFDICAWCTVDQERDDKKLLQKIFNQAIGLKERFNENDIDDDVVDKLRKQLFGKRYLIVLDDMWDTATLDELTRPFPELQKGSRVILTSRKKEVALHGKCHSDPLYLRLLRSEESWELLEKRVFGEECCPDELKDVGE</sequence>
<evidence type="ECO:0000313" key="11">
    <source>
        <dbReference type="EMBL" id="KAK6790235.1"/>
    </source>
</evidence>
<evidence type="ECO:0000259" key="10">
    <source>
        <dbReference type="Pfam" id="PF23559"/>
    </source>
</evidence>
<dbReference type="InterPro" id="IPR032675">
    <property type="entry name" value="LRR_dom_sf"/>
</dbReference>
<dbReference type="Proteomes" id="UP001371456">
    <property type="component" value="Unassembled WGS sequence"/>
</dbReference>
<feature type="domain" description="NB-ARC" evidence="9">
    <location>
        <begin position="1219"/>
        <end position="1358"/>
    </location>
</feature>
<dbReference type="Gene3D" id="3.80.10.10">
    <property type="entry name" value="Ribonuclease Inhibitor"/>
    <property type="match status" value="2"/>
</dbReference>
<feature type="domain" description="NB-ARC" evidence="9">
    <location>
        <begin position="827"/>
        <end position="914"/>
    </location>
</feature>
<comment type="subcellular location">
    <subcellularLocation>
        <location evidence="1">Membrane</location>
        <topology evidence="1">Peripheral membrane protein</topology>
    </subcellularLocation>
</comment>
<dbReference type="GO" id="GO:0098542">
    <property type="term" value="P:defense response to other organism"/>
    <property type="evidence" value="ECO:0007669"/>
    <property type="project" value="TreeGrafter"/>
</dbReference>
<keyword evidence="12" id="KW-1185">Reference proteome</keyword>
<evidence type="ECO:0008006" key="13">
    <source>
        <dbReference type="Google" id="ProtNLM"/>
    </source>
</evidence>
<comment type="caution">
    <text evidence="11">The sequence shown here is derived from an EMBL/GenBank/DDBJ whole genome shotgun (WGS) entry which is preliminary data.</text>
</comment>
<dbReference type="Gene3D" id="1.10.8.430">
    <property type="entry name" value="Helical domain of apoptotic protease-activating factors"/>
    <property type="match status" value="2"/>
</dbReference>
<dbReference type="GO" id="GO:0005524">
    <property type="term" value="F:ATP binding"/>
    <property type="evidence" value="ECO:0007669"/>
    <property type="project" value="UniProtKB-KW"/>
</dbReference>
<dbReference type="GO" id="GO:0016020">
    <property type="term" value="C:membrane"/>
    <property type="evidence" value="ECO:0007669"/>
    <property type="project" value="UniProtKB-SubCell"/>
</dbReference>
<evidence type="ECO:0000256" key="8">
    <source>
        <dbReference type="ARBA" id="ARBA00023136"/>
    </source>
</evidence>
<feature type="domain" description="NB-ARC" evidence="9">
    <location>
        <begin position="173"/>
        <end position="345"/>
    </location>
</feature>
<dbReference type="Pfam" id="PF23559">
    <property type="entry name" value="WHD_DRP"/>
    <property type="match status" value="1"/>
</dbReference>
<gene>
    <name evidence="11" type="ORF">RDI58_014035</name>
</gene>
<dbReference type="InterPro" id="IPR042197">
    <property type="entry name" value="Apaf_helical"/>
</dbReference>
<evidence type="ECO:0000256" key="1">
    <source>
        <dbReference type="ARBA" id="ARBA00004170"/>
    </source>
</evidence>
<dbReference type="PANTHER" id="PTHR23155:SF1228">
    <property type="entry name" value="NB-ARC DOMAIN CONTAINING PROTEIN, EXPRESSED"/>
    <property type="match status" value="1"/>
</dbReference>
<dbReference type="FunFam" id="3.40.50.300:FF:001091">
    <property type="entry name" value="Probable disease resistance protein At1g61300"/>
    <property type="match status" value="1"/>
</dbReference>
<dbReference type="SUPFAM" id="SSF52540">
    <property type="entry name" value="P-loop containing nucleoside triphosphate hydrolases"/>
    <property type="match status" value="3"/>
</dbReference>
<evidence type="ECO:0000256" key="2">
    <source>
        <dbReference type="ARBA" id="ARBA00008894"/>
    </source>
</evidence>
<dbReference type="Pfam" id="PF00931">
    <property type="entry name" value="NB-ARC"/>
    <property type="match status" value="3"/>
</dbReference>
<keyword evidence="8" id="KW-0472">Membrane</keyword>
<name>A0AAN8TM26_SOLBU</name>
<proteinExistence type="inferred from homology"/>
<feature type="domain" description="Disease resistance protein winged helix" evidence="10">
    <location>
        <begin position="998"/>
        <end position="1057"/>
    </location>
</feature>
<keyword evidence="4" id="KW-0547">Nucleotide-binding</keyword>
<dbReference type="PRINTS" id="PR00364">
    <property type="entry name" value="DISEASERSIST"/>
</dbReference>
<evidence type="ECO:0000256" key="7">
    <source>
        <dbReference type="ARBA" id="ARBA00023054"/>
    </source>
</evidence>
<evidence type="ECO:0000256" key="5">
    <source>
        <dbReference type="ARBA" id="ARBA00022821"/>
    </source>
</evidence>
<evidence type="ECO:0000313" key="12">
    <source>
        <dbReference type="Proteomes" id="UP001371456"/>
    </source>
</evidence>
<evidence type="ECO:0000256" key="6">
    <source>
        <dbReference type="ARBA" id="ARBA00022840"/>
    </source>
</evidence>
<comment type="similarity">
    <text evidence="2">Belongs to the disease resistance NB-LRR family.</text>
</comment>
<evidence type="ECO:0000259" key="9">
    <source>
        <dbReference type="Pfam" id="PF00931"/>
    </source>
</evidence>
<dbReference type="InterPro" id="IPR002182">
    <property type="entry name" value="NB-ARC"/>
</dbReference>
<dbReference type="EMBL" id="JBANQN010000005">
    <property type="protein sequence ID" value="KAK6790235.1"/>
    <property type="molecule type" value="Genomic_DNA"/>
</dbReference>
<evidence type="ECO:0000256" key="4">
    <source>
        <dbReference type="ARBA" id="ARBA00022741"/>
    </source>
</evidence>
<evidence type="ECO:0000256" key="3">
    <source>
        <dbReference type="ARBA" id="ARBA00022614"/>
    </source>
</evidence>
<organism evidence="11 12">
    <name type="scientific">Solanum bulbocastanum</name>
    <name type="common">Wild potato</name>
    <dbReference type="NCBI Taxonomy" id="147425"/>
    <lineage>
        <taxon>Eukaryota</taxon>
        <taxon>Viridiplantae</taxon>
        <taxon>Streptophyta</taxon>
        <taxon>Embryophyta</taxon>
        <taxon>Tracheophyta</taxon>
        <taxon>Spermatophyta</taxon>
        <taxon>Magnoliopsida</taxon>
        <taxon>eudicotyledons</taxon>
        <taxon>Gunneridae</taxon>
        <taxon>Pentapetalae</taxon>
        <taxon>asterids</taxon>
        <taxon>lamiids</taxon>
        <taxon>Solanales</taxon>
        <taxon>Solanaceae</taxon>
        <taxon>Solanoideae</taxon>
        <taxon>Solaneae</taxon>
        <taxon>Solanum</taxon>
    </lineage>
</organism>